<dbReference type="InterPro" id="IPR011992">
    <property type="entry name" value="EF-hand-dom_pair"/>
</dbReference>
<accession>A0A8S1BMD7</accession>
<sequence length="147" mass="17043">MATCSGYSETPFSGPWEQGTIDKSYLQALLAVDHDLTLSEDTCLQLIRLFSKEGGENITNDLYYSYINDLVTMWLNVYRELLNHSLFITKNTVCSAMKECTEKVDHDIINSIVRTEIRCDDGEICLESYIRLWILYLEKKQTFQGYE</sequence>
<dbReference type="EMBL" id="CADEPI010000003">
    <property type="protein sequence ID" value="CAB3360502.1"/>
    <property type="molecule type" value="Genomic_DNA"/>
</dbReference>
<dbReference type="SUPFAM" id="SSF47473">
    <property type="entry name" value="EF-hand"/>
    <property type="match status" value="1"/>
</dbReference>
<reference evidence="1 2" key="1">
    <citation type="submission" date="2020-04" db="EMBL/GenBank/DDBJ databases">
        <authorList>
            <person name="Alioto T."/>
            <person name="Alioto T."/>
            <person name="Gomez Garrido J."/>
        </authorList>
    </citation>
    <scope>NUCLEOTIDE SEQUENCE [LARGE SCALE GENOMIC DNA]</scope>
</reference>
<keyword evidence="2" id="KW-1185">Reference proteome</keyword>
<evidence type="ECO:0000313" key="2">
    <source>
        <dbReference type="Proteomes" id="UP000494165"/>
    </source>
</evidence>
<protein>
    <submittedName>
        <fullName evidence="1">Uncharacterized protein</fullName>
    </submittedName>
</protein>
<proteinExistence type="predicted"/>
<organism evidence="1 2">
    <name type="scientific">Cloeon dipterum</name>
    <dbReference type="NCBI Taxonomy" id="197152"/>
    <lineage>
        <taxon>Eukaryota</taxon>
        <taxon>Metazoa</taxon>
        <taxon>Ecdysozoa</taxon>
        <taxon>Arthropoda</taxon>
        <taxon>Hexapoda</taxon>
        <taxon>Insecta</taxon>
        <taxon>Pterygota</taxon>
        <taxon>Palaeoptera</taxon>
        <taxon>Ephemeroptera</taxon>
        <taxon>Pisciforma</taxon>
        <taxon>Baetidae</taxon>
        <taxon>Cloeon</taxon>
    </lineage>
</organism>
<dbReference type="AlphaFoldDB" id="A0A8S1BMD7"/>
<name>A0A8S1BMD7_9INSE</name>
<evidence type="ECO:0000313" key="1">
    <source>
        <dbReference type="EMBL" id="CAB3360502.1"/>
    </source>
</evidence>
<gene>
    <name evidence="1" type="ORF">CLODIP_2_CD08894</name>
</gene>
<comment type="caution">
    <text evidence="1">The sequence shown here is derived from an EMBL/GenBank/DDBJ whole genome shotgun (WGS) entry which is preliminary data.</text>
</comment>
<dbReference type="Proteomes" id="UP000494165">
    <property type="component" value="Unassembled WGS sequence"/>
</dbReference>
<dbReference type="Gene3D" id="1.10.238.10">
    <property type="entry name" value="EF-hand"/>
    <property type="match status" value="1"/>
</dbReference>